<accession>A0A9X1Y2H1</accession>
<keyword evidence="3" id="KW-1185">Reference proteome</keyword>
<dbReference type="InterPro" id="IPR006311">
    <property type="entry name" value="TAT_signal"/>
</dbReference>
<dbReference type="PANTHER" id="PTHR42928">
    <property type="entry name" value="TRICARBOXYLATE-BINDING PROTEIN"/>
    <property type="match status" value="1"/>
</dbReference>
<sequence>MLNDQNHAALGRRGLLRGAAALGAASLALRPAGAEEAWPGRPVTVLVPFVAGGSSDVVARAMGQRLQQGIGQPVVVENRPGANGEVAARAVVRSAPDGHTLFLGSIGVFAINAALRPNLGYDPVRDLAPVTLAVTTPNVLVVNPRQVPATDLAGVIAWMKANPGASYSTSGVGSSDQLTMELFKQRTGTESTHVPYGGGAAAQTDLIAGNVQLSFQNLGSVTGHIAGGRMRAIAVTSRERHPALPDVPTMIEGGVPDFEVTSWQAVMAPAGLAGPLLERVNAAVVTALRHPETARRLGEIGFAVVADSPESYRRFQQAEIDRWREVVRRAGIRAE</sequence>
<dbReference type="Gene3D" id="3.40.190.150">
    <property type="entry name" value="Bordetella uptake gene, domain 1"/>
    <property type="match status" value="1"/>
</dbReference>
<dbReference type="AlphaFoldDB" id="A0A9X1Y2H1"/>
<proteinExistence type="inferred from homology"/>
<dbReference type="Pfam" id="PF03401">
    <property type="entry name" value="TctC"/>
    <property type="match status" value="1"/>
</dbReference>
<protein>
    <submittedName>
        <fullName evidence="2">Tripartite tricarboxylate transporter substrate binding protein</fullName>
    </submittedName>
</protein>
<evidence type="ECO:0000256" key="1">
    <source>
        <dbReference type="ARBA" id="ARBA00006987"/>
    </source>
</evidence>
<name>A0A9X1Y2H1_9PROT</name>
<dbReference type="InterPro" id="IPR005064">
    <property type="entry name" value="BUG"/>
</dbReference>
<gene>
    <name evidence="2" type="ORF">M0638_00855</name>
</gene>
<comment type="similarity">
    <text evidence="1">Belongs to the UPF0065 (bug) family.</text>
</comment>
<dbReference type="RefSeq" id="WP_248665059.1">
    <property type="nucleotide sequence ID" value="NZ_JALPRX010000003.1"/>
</dbReference>
<dbReference type="CDD" id="cd13578">
    <property type="entry name" value="PBP2_Bug27"/>
    <property type="match status" value="1"/>
</dbReference>
<dbReference type="EMBL" id="JALPRX010000003">
    <property type="protein sequence ID" value="MCK8782929.1"/>
    <property type="molecule type" value="Genomic_DNA"/>
</dbReference>
<evidence type="ECO:0000313" key="2">
    <source>
        <dbReference type="EMBL" id="MCK8782929.1"/>
    </source>
</evidence>
<dbReference type="PIRSF" id="PIRSF017082">
    <property type="entry name" value="YflP"/>
    <property type="match status" value="1"/>
</dbReference>
<dbReference type="InterPro" id="IPR042100">
    <property type="entry name" value="Bug_dom1"/>
</dbReference>
<dbReference type="Proteomes" id="UP001139516">
    <property type="component" value="Unassembled WGS sequence"/>
</dbReference>
<comment type="caution">
    <text evidence="2">The sequence shown here is derived from an EMBL/GenBank/DDBJ whole genome shotgun (WGS) entry which is preliminary data.</text>
</comment>
<organism evidence="2 3">
    <name type="scientific">Roseomonas acroporae</name>
    <dbReference type="NCBI Taxonomy" id="2937791"/>
    <lineage>
        <taxon>Bacteria</taxon>
        <taxon>Pseudomonadati</taxon>
        <taxon>Pseudomonadota</taxon>
        <taxon>Alphaproteobacteria</taxon>
        <taxon>Acetobacterales</taxon>
        <taxon>Roseomonadaceae</taxon>
        <taxon>Roseomonas</taxon>
    </lineage>
</organism>
<dbReference type="SUPFAM" id="SSF53850">
    <property type="entry name" value="Periplasmic binding protein-like II"/>
    <property type="match status" value="1"/>
</dbReference>
<dbReference type="PROSITE" id="PS51318">
    <property type="entry name" value="TAT"/>
    <property type="match status" value="1"/>
</dbReference>
<reference evidence="2" key="1">
    <citation type="submission" date="2022-04" db="EMBL/GenBank/DDBJ databases">
        <title>Roseomonas acroporae sp. nov., isolated from coral Acropora digitifera.</title>
        <authorList>
            <person name="Sun H."/>
        </authorList>
    </citation>
    <scope>NUCLEOTIDE SEQUENCE</scope>
    <source>
        <strain evidence="2">NAR14</strain>
    </source>
</reference>
<evidence type="ECO:0000313" key="3">
    <source>
        <dbReference type="Proteomes" id="UP001139516"/>
    </source>
</evidence>
<dbReference type="PANTHER" id="PTHR42928:SF5">
    <property type="entry name" value="BLR1237 PROTEIN"/>
    <property type="match status" value="1"/>
</dbReference>
<dbReference type="Gene3D" id="3.40.190.10">
    <property type="entry name" value="Periplasmic binding protein-like II"/>
    <property type="match status" value="1"/>
</dbReference>